<keyword evidence="1" id="KW-0449">Lipoprotein</keyword>
<dbReference type="RefSeq" id="WP_091099240.1">
    <property type="nucleotide sequence ID" value="NZ_FNXE01000023.1"/>
</dbReference>
<gene>
    <name evidence="1" type="ORF">SAMN02927937_01787</name>
</gene>
<dbReference type="STRING" id="1159016.SAMN02927937_01787"/>
<dbReference type="PROSITE" id="PS51257">
    <property type="entry name" value="PROKAR_LIPOPROTEIN"/>
    <property type="match status" value="1"/>
</dbReference>
<organism evidence="1 2">
    <name type="scientific">Paenimyroides marinum</name>
    <dbReference type="NCBI Taxonomy" id="1159016"/>
    <lineage>
        <taxon>Bacteria</taxon>
        <taxon>Pseudomonadati</taxon>
        <taxon>Bacteroidota</taxon>
        <taxon>Flavobacteriia</taxon>
        <taxon>Flavobacteriales</taxon>
        <taxon>Flavobacteriaceae</taxon>
        <taxon>Paenimyroides</taxon>
    </lineage>
</organism>
<name>A0A1H6LGS3_9FLAO</name>
<dbReference type="Pfam" id="PF25594">
    <property type="entry name" value="GldB_lipo"/>
    <property type="match status" value="1"/>
</dbReference>
<evidence type="ECO:0000313" key="2">
    <source>
        <dbReference type="Proteomes" id="UP000199634"/>
    </source>
</evidence>
<dbReference type="OrthoDB" id="976022at2"/>
<dbReference type="InterPro" id="IPR019853">
    <property type="entry name" value="GldB-like"/>
</dbReference>
<evidence type="ECO:0000313" key="1">
    <source>
        <dbReference type="EMBL" id="SEH85427.1"/>
    </source>
</evidence>
<protein>
    <submittedName>
        <fullName evidence="1">Gliding motility-associated lipoprotein GldB</fullName>
    </submittedName>
</protein>
<accession>A0A1H6LGS3</accession>
<dbReference type="AlphaFoldDB" id="A0A1H6LGS3"/>
<dbReference type="EMBL" id="FNXE01000023">
    <property type="protein sequence ID" value="SEH85427.1"/>
    <property type="molecule type" value="Genomic_DNA"/>
</dbReference>
<proteinExistence type="predicted"/>
<keyword evidence="2" id="KW-1185">Reference proteome</keyword>
<sequence length="319" mass="37582">MKNIFYLFVCSIFFVACKKYPSLNEEIESVHINVKMERFDQEFMQVTPENFNALQNKYPYLLSSNIPDSVWFKKKNDTLFQELYSETEKKFSDLSQLQDDLSLLFKHIKYYYPNENPGKVITVLSEVDITNRAIYADSVSIISLDTYLGKEHKFYTGFDAYTLGDFEPNRIIVDLAENFALQKITPSQDRTFLSQMIFWGKITYLKQMLLPETSDALLMNYTEDQIKWAEANEAQMWKFFVESKYLYDNDIKLVARFIQRAPFSKFYLELDQESPGSVGVYIGWQIVRSYMKNNNVTLQELALKDAKTIFDQSKYKPKK</sequence>
<reference evidence="1 2" key="1">
    <citation type="submission" date="2016-10" db="EMBL/GenBank/DDBJ databases">
        <authorList>
            <person name="de Groot N.N."/>
        </authorList>
    </citation>
    <scope>NUCLEOTIDE SEQUENCE [LARGE SCALE GENOMIC DNA]</scope>
    <source>
        <strain evidence="1 2">CGMCC 1.10825</strain>
    </source>
</reference>
<dbReference type="Proteomes" id="UP000199634">
    <property type="component" value="Unassembled WGS sequence"/>
</dbReference>
<dbReference type="NCBIfam" id="TIGR03514">
    <property type="entry name" value="GldB_lipo"/>
    <property type="match status" value="1"/>
</dbReference>